<evidence type="ECO:0000256" key="6">
    <source>
        <dbReference type="ARBA" id="ARBA00023004"/>
    </source>
</evidence>
<evidence type="ECO:0000313" key="8">
    <source>
        <dbReference type="EMBL" id="KAJ0216355.1"/>
    </source>
</evidence>
<dbReference type="Gene3D" id="1.10.630.10">
    <property type="entry name" value="Cytochrome P450"/>
    <property type="match status" value="1"/>
</dbReference>
<dbReference type="GO" id="GO:0004497">
    <property type="term" value="F:monooxygenase activity"/>
    <property type="evidence" value="ECO:0007669"/>
    <property type="project" value="UniProtKB-KW"/>
</dbReference>
<dbReference type="GO" id="GO:0005506">
    <property type="term" value="F:iron ion binding"/>
    <property type="evidence" value="ECO:0007669"/>
    <property type="project" value="InterPro"/>
</dbReference>
<evidence type="ECO:0008006" key="10">
    <source>
        <dbReference type="Google" id="ProtNLM"/>
    </source>
</evidence>
<proteinExistence type="inferred from homology"/>
<comment type="caution">
    <text evidence="8">The sequence shown here is derived from an EMBL/GenBank/DDBJ whole genome shotgun (WGS) entry which is preliminary data.</text>
</comment>
<evidence type="ECO:0000256" key="2">
    <source>
        <dbReference type="ARBA" id="ARBA00010617"/>
    </source>
</evidence>
<keyword evidence="3" id="KW-0349">Heme</keyword>
<dbReference type="PANTHER" id="PTHR47946">
    <property type="entry name" value="CYTOCHROME P450 78A7-RELATED"/>
    <property type="match status" value="1"/>
</dbReference>
<name>A0A9R1XIW4_LACSA</name>
<evidence type="ECO:0000256" key="1">
    <source>
        <dbReference type="ARBA" id="ARBA00001971"/>
    </source>
</evidence>
<gene>
    <name evidence="8" type="ORF">LSAT_V11C300135860</name>
</gene>
<dbReference type="InterPro" id="IPR036396">
    <property type="entry name" value="Cyt_P450_sf"/>
</dbReference>
<evidence type="ECO:0000256" key="4">
    <source>
        <dbReference type="ARBA" id="ARBA00022723"/>
    </source>
</evidence>
<dbReference type="Proteomes" id="UP000235145">
    <property type="component" value="Unassembled WGS sequence"/>
</dbReference>
<dbReference type="Gene3D" id="3.40.50.300">
    <property type="entry name" value="P-loop containing nucleotide triphosphate hydrolases"/>
    <property type="match status" value="1"/>
</dbReference>
<dbReference type="AlphaFoldDB" id="A0A9R1XIW4"/>
<dbReference type="EMBL" id="NBSK02000003">
    <property type="protein sequence ID" value="KAJ0216355.1"/>
    <property type="molecule type" value="Genomic_DNA"/>
</dbReference>
<reference evidence="8 9" key="1">
    <citation type="journal article" date="2017" name="Nat. Commun.">
        <title>Genome assembly with in vitro proximity ligation data and whole-genome triplication in lettuce.</title>
        <authorList>
            <person name="Reyes-Chin-Wo S."/>
            <person name="Wang Z."/>
            <person name="Yang X."/>
            <person name="Kozik A."/>
            <person name="Arikit S."/>
            <person name="Song C."/>
            <person name="Xia L."/>
            <person name="Froenicke L."/>
            <person name="Lavelle D.O."/>
            <person name="Truco M.J."/>
            <person name="Xia R."/>
            <person name="Zhu S."/>
            <person name="Xu C."/>
            <person name="Xu H."/>
            <person name="Xu X."/>
            <person name="Cox K."/>
            <person name="Korf I."/>
            <person name="Meyers B.C."/>
            <person name="Michelmore R.W."/>
        </authorList>
    </citation>
    <scope>NUCLEOTIDE SEQUENCE [LARGE SCALE GENOMIC DNA]</scope>
    <source>
        <strain evidence="9">cv. Salinas</strain>
        <tissue evidence="8">Seedlings</tissue>
    </source>
</reference>
<comment type="similarity">
    <text evidence="2">Belongs to the cytochrome P450 family.</text>
</comment>
<evidence type="ECO:0000256" key="3">
    <source>
        <dbReference type="ARBA" id="ARBA00022617"/>
    </source>
</evidence>
<dbReference type="InterPro" id="IPR051996">
    <property type="entry name" value="Cytochrome_P450_78A"/>
</dbReference>
<evidence type="ECO:0000256" key="5">
    <source>
        <dbReference type="ARBA" id="ARBA00023002"/>
    </source>
</evidence>
<keyword evidence="6" id="KW-0408">Iron</keyword>
<comment type="cofactor">
    <cofactor evidence="1">
        <name>heme</name>
        <dbReference type="ChEBI" id="CHEBI:30413"/>
    </cofactor>
</comment>
<sequence>MYELLKPKIGMIYPLGPCIAIAYLSILKECEIHCFHEGLEVKRLGGLHVTGASLHESRRIDMIIRTLAKLSTTFNAKPLMASFVGFTHFIILSHPETAKEILSSSAFADRPVKESSYELLFHRAMGFAPYGDYWRNLRRISATYLFSPKRVSRFGVFREKIGLKWWIKFHHPWNTKESLR</sequence>
<dbReference type="SUPFAM" id="SSF48264">
    <property type="entry name" value="Cytochrome P450"/>
    <property type="match status" value="1"/>
</dbReference>
<dbReference type="PANTHER" id="PTHR47946:SF21">
    <property type="entry name" value="CYTOCHROME P450-RELATED"/>
    <property type="match status" value="1"/>
</dbReference>
<keyword evidence="9" id="KW-1185">Reference proteome</keyword>
<dbReference type="GO" id="GO:0016705">
    <property type="term" value="F:oxidoreductase activity, acting on paired donors, with incorporation or reduction of molecular oxygen"/>
    <property type="evidence" value="ECO:0007669"/>
    <property type="project" value="InterPro"/>
</dbReference>
<dbReference type="Pfam" id="PF00067">
    <property type="entry name" value="p450"/>
    <property type="match status" value="1"/>
</dbReference>
<dbReference type="GO" id="GO:0020037">
    <property type="term" value="F:heme binding"/>
    <property type="evidence" value="ECO:0007669"/>
    <property type="project" value="InterPro"/>
</dbReference>
<evidence type="ECO:0000313" key="9">
    <source>
        <dbReference type="Proteomes" id="UP000235145"/>
    </source>
</evidence>
<organism evidence="8 9">
    <name type="scientific">Lactuca sativa</name>
    <name type="common">Garden lettuce</name>
    <dbReference type="NCBI Taxonomy" id="4236"/>
    <lineage>
        <taxon>Eukaryota</taxon>
        <taxon>Viridiplantae</taxon>
        <taxon>Streptophyta</taxon>
        <taxon>Embryophyta</taxon>
        <taxon>Tracheophyta</taxon>
        <taxon>Spermatophyta</taxon>
        <taxon>Magnoliopsida</taxon>
        <taxon>eudicotyledons</taxon>
        <taxon>Gunneridae</taxon>
        <taxon>Pentapetalae</taxon>
        <taxon>asterids</taxon>
        <taxon>campanulids</taxon>
        <taxon>Asterales</taxon>
        <taxon>Asteraceae</taxon>
        <taxon>Cichorioideae</taxon>
        <taxon>Cichorieae</taxon>
        <taxon>Lactucinae</taxon>
        <taxon>Lactuca</taxon>
    </lineage>
</organism>
<keyword evidence="5" id="KW-0560">Oxidoreductase</keyword>
<keyword evidence="7" id="KW-0503">Monooxygenase</keyword>
<evidence type="ECO:0000256" key="7">
    <source>
        <dbReference type="ARBA" id="ARBA00023033"/>
    </source>
</evidence>
<protein>
    <recommendedName>
        <fullName evidence="10">Cytochrome P450</fullName>
    </recommendedName>
</protein>
<dbReference type="InterPro" id="IPR001128">
    <property type="entry name" value="Cyt_P450"/>
</dbReference>
<accession>A0A9R1XIW4</accession>
<keyword evidence="4" id="KW-0479">Metal-binding</keyword>
<dbReference type="InterPro" id="IPR027417">
    <property type="entry name" value="P-loop_NTPase"/>
</dbReference>